<evidence type="ECO:0008006" key="3">
    <source>
        <dbReference type="Google" id="ProtNLM"/>
    </source>
</evidence>
<dbReference type="EMBL" id="SLWY01000001">
    <property type="protein sequence ID" value="TCO83837.1"/>
    <property type="molecule type" value="Genomic_DNA"/>
</dbReference>
<accession>A0A4R2LBT8</accession>
<proteinExistence type="predicted"/>
<reference evidence="1 2" key="1">
    <citation type="submission" date="2019-03" db="EMBL/GenBank/DDBJ databases">
        <title>Genomic Encyclopedia of Type Strains, Phase IV (KMG-IV): sequencing the most valuable type-strain genomes for metagenomic binning, comparative biology and taxonomic classification.</title>
        <authorList>
            <person name="Goeker M."/>
        </authorList>
    </citation>
    <scope>NUCLEOTIDE SEQUENCE [LARGE SCALE GENOMIC DNA]</scope>
    <source>
        <strain evidence="1 2">DSM 25287</strain>
    </source>
</reference>
<dbReference type="AlphaFoldDB" id="A0A4R2LBT8"/>
<dbReference type="OrthoDB" id="7335506at2"/>
<sequence length="337" mass="36632">MSTPWRLDWSHGSLYVEPVGAMLGPVEFRLDDGRVVQPFDVFPWADEPAAPGSEPITGLLARARGDWPCLPFGYVFPRDQLAPAWLPYYSEADEGPAHGHCANEPWTLVEHGPARIVCTFDNPPDAPIARLTRIIEPVPGAAAIRCELVIEARRACRMPLGLHPTLKLPAEPGAFEIRPGRFAFGRTFAGLFEPGASRLAVDAVFERLDAVPDVDGGTLDLTRLPLPRPSEDLLQLCGVDGEVEVLDHAARYRLRLSWDGDAIPGLVLWISNGGRGYYPWNGRHYGLGVEPVAAAYNLGVAVSNADNPIAQAGVATTVAFDPATPWRTEYRFAVAGL</sequence>
<keyword evidence="2" id="KW-1185">Reference proteome</keyword>
<name>A0A4R2LBT8_9GAMM</name>
<dbReference type="Gene3D" id="2.70.98.10">
    <property type="match status" value="1"/>
</dbReference>
<evidence type="ECO:0000313" key="2">
    <source>
        <dbReference type="Proteomes" id="UP000295765"/>
    </source>
</evidence>
<dbReference type="Proteomes" id="UP000295765">
    <property type="component" value="Unassembled WGS sequence"/>
</dbReference>
<dbReference type="GO" id="GO:0030246">
    <property type="term" value="F:carbohydrate binding"/>
    <property type="evidence" value="ECO:0007669"/>
    <property type="project" value="InterPro"/>
</dbReference>
<evidence type="ECO:0000313" key="1">
    <source>
        <dbReference type="EMBL" id="TCO83837.1"/>
    </source>
</evidence>
<dbReference type="InterPro" id="IPR014718">
    <property type="entry name" value="GH-type_carb-bd"/>
</dbReference>
<dbReference type="RefSeq" id="WP_132538100.1">
    <property type="nucleotide sequence ID" value="NZ_SLWY01000001.1"/>
</dbReference>
<gene>
    <name evidence="1" type="ORF">EV699_101221</name>
</gene>
<protein>
    <recommendedName>
        <fullName evidence="3">Galactose mutarotase-like enzyme</fullName>
    </recommendedName>
</protein>
<organism evidence="1 2">
    <name type="scientific">Plasticicumulans lactativorans</name>
    <dbReference type="NCBI Taxonomy" id="1133106"/>
    <lineage>
        <taxon>Bacteria</taxon>
        <taxon>Pseudomonadati</taxon>
        <taxon>Pseudomonadota</taxon>
        <taxon>Gammaproteobacteria</taxon>
        <taxon>Candidatus Competibacteraceae</taxon>
        <taxon>Plasticicumulans</taxon>
    </lineage>
</organism>
<comment type="caution">
    <text evidence="1">The sequence shown here is derived from an EMBL/GenBank/DDBJ whole genome shotgun (WGS) entry which is preliminary data.</text>
</comment>